<evidence type="ECO:0000313" key="2">
    <source>
        <dbReference type="Proteomes" id="UP001362899"/>
    </source>
</evidence>
<evidence type="ECO:0000313" key="1">
    <source>
        <dbReference type="EMBL" id="GMM49926.1"/>
    </source>
</evidence>
<dbReference type="AlphaFoldDB" id="A0AAV5RFF1"/>
<name>A0AAV5RFF1_STABA</name>
<gene>
    <name evidence="1" type="ORF">DASB73_008840</name>
</gene>
<reference evidence="1 2" key="1">
    <citation type="journal article" date="2023" name="Elife">
        <title>Identification of key yeast species and microbe-microbe interactions impacting larval growth of Drosophila in the wild.</title>
        <authorList>
            <person name="Mure A."/>
            <person name="Sugiura Y."/>
            <person name="Maeda R."/>
            <person name="Honda K."/>
            <person name="Sakurai N."/>
            <person name="Takahashi Y."/>
            <person name="Watada M."/>
            <person name="Katoh T."/>
            <person name="Gotoh A."/>
            <person name="Gotoh Y."/>
            <person name="Taniguchi I."/>
            <person name="Nakamura K."/>
            <person name="Hayashi T."/>
            <person name="Katayama T."/>
            <person name="Uemura T."/>
            <person name="Hattori Y."/>
        </authorList>
    </citation>
    <scope>NUCLEOTIDE SEQUENCE [LARGE SCALE GENOMIC DNA]</scope>
    <source>
        <strain evidence="1 2">SB-73</strain>
    </source>
</reference>
<dbReference type="EMBL" id="BTGC01000003">
    <property type="protein sequence ID" value="GMM49926.1"/>
    <property type="molecule type" value="Genomic_DNA"/>
</dbReference>
<accession>A0AAV5RFF1</accession>
<sequence>MKRRKNEPSKSSTKVRIPFVYHCGICAKAIHESELEPDQNNERNKLYCEQCEKENNVVSIKQKICRIRNCSKDQTFSEFCGFDHAFEFYKSTLKLTPHRQSLLADVINESGGVYRLIVENLNNSIDPEKAERQSKLDESFNLQESTRSCQYISKYAPYNICGVSVDECTLHEGWYAIECKKLSFEYRVEPHNEPSSDLKAQKNKELLKSKVTIPHPTDNDYLVNAIYPYVWDQNDKDFYFFGNSRPFIKRNYRNQQFHKY</sequence>
<comment type="caution">
    <text evidence="1">The sequence shown here is derived from an EMBL/GenBank/DDBJ whole genome shotgun (WGS) entry which is preliminary data.</text>
</comment>
<protein>
    <submittedName>
        <fullName evidence="1">Uncharacterized protein</fullName>
    </submittedName>
</protein>
<organism evidence="1 2">
    <name type="scientific">Starmerella bacillaris</name>
    <name type="common">Yeast</name>
    <name type="synonym">Candida zemplinina</name>
    <dbReference type="NCBI Taxonomy" id="1247836"/>
    <lineage>
        <taxon>Eukaryota</taxon>
        <taxon>Fungi</taxon>
        <taxon>Dikarya</taxon>
        <taxon>Ascomycota</taxon>
        <taxon>Saccharomycotina</taxon>
        <taxon>Dipodascomycetes</taxon>
        <taxon>Dipodascales</taxon>
        <taxon>Trichomonascaceae</taxon>
        <taxon>Starmerella</taxon>
    </lineage>
</organism>
<dbReference type="Proteomes" id="UP001362899">
    <property type="component" value="Unassembled WGS sequence"/>
</dbReference>
<proteinExistence type="predicted"/>
<keyword evidence="2" id="KW-1185">Reference proteome</keyword>